<dbReference type="InterPro" id="IPR016177">
    <property type="entry name" value="DNA-bd_dom_sf"/>
</dbReference>
<dbReference type="EMBL" id="MT700412">
    <property type="protein sequence ID" value="QNI20417.1"/>
    <property type="molecule type" value="Genomic_DNA"/>
</dbReference>
<dbReference type="InterPro" id="IPR036955">
    <property type="entry name" value="AP2/ERF_dom_sf"/>
</dbReference>
<keyword evidence="3" id="KW-0804">Transcription</keyword>
<feature type="domain" description="AP2/ERF" evidence="4">
    <location>
        <begin position="162"/>
        <end position="222"/>
    </location>
</feature>
<keyword evidence="2" id="KW-0238">DNA-binding</keyword>
<proteinExistence type="predicted"/>
<name>A0A7G8AKH2_9CAUD</name>
<dbReference type="GO" id="GO:0003677">
    <property type="term" value="F:DNA binding"/>
    <property type="evidence" value="ECO:0007669"/>
    <property type="project" value="UniProtKB-KW"/>
</dbReference>
<dbReference type="Gene3D" id="3.30.730.10">
    <property type="entry name" value="AP2/ERF domain"/>
    <property type="match status" value="1"/>
</dbReference>
<keyword evidence="5" id="KW-0255">Endonuclease</keyword>
<dbReference type="Pfam" id="PF13392">
    <property type="entry name" value="HNH_3"/>
    <property type="match status" value="1"/>
</dbReference>
<organism evidence="5 6">
    <name type="scientific">Bacillus phage 1_ICo-2020</name>
    <dbReference type="NCBI Taxonomy" id="2759272"/>
    <lineage>
        <taxon>Viruses</taxon>
        <taxon>Duplodnaviria</taxon>
        <taxon>Heunggongvirae</taxon>
        <taxon>Uroviricota</taxon>
        <taxon>Caudoviricetes</taxon>
        <taxon>Ehrlichviridae</taxon>
        <taxon>Suttonboningtonvirus</taxon>
        <taxon>Suttonboningtonvirus sv1ICo2020</taxon>
    </lineage>
</organism>
<keyword evidence="6" id="KW-1185">Reference proteome</keyword>
<dbReference type="Gene3D" id="3.90.75.20">
    <property type="match status" value="1"/>
</dbReference>
<dbReference type="InterPro" id="IPR003615">
    <property type="entry name" value="HNH_nuc"/>
</dbReference>
<dbReference type="InterPro" id="IPR001471">
    <property type="entry name" value="AP2/ERF_dom"/>
</dbReference>
<dbReference type="PROSITE" id="PS51032">
    <property type="entry name" value="AP2_ERF"/>
    <property type="match status" value="1"/>
</dbReference>
<reference evidence="5 6" key="1">
    <citation type="submission" date="2020-06" db="EMBL/GenBank/DDBJ databases">
        <authorList>
            <person name="Connerton I.F."/>
        </authorList>
    </citation>
    <scope>NUCLEOTIDE SEQUENCE [LARGE SCALE GENOMIC DNA]</scope>
</reference>
<evidence type="ECO:0000256" key="3">
    <source>
        <dbReference type="ARBA" id="ARBA00023163"/>
    </source>
</evidence>
<dbReference type="InterPro" id="IPR044925">
    <property type="entry name" value="His-Me_finger_sf"/>
</dbReference>
<sequence length="222" mass="25533">MSRISWSKELIQEKILELHNKGEKLTSRHVKNIDSKLHHAAGRYFGSWGKAVLGCGLEYTTGIKPNKIKIVGDTKEITVTNRFNEEFVVLVDKDAVIPSSVWISNKEYPRIVINGTKIMLHRYLYGEIKEGNVVDHINRNTFDCRLSNLREVSVLQNSHNKVTKGYTRHYSGKWHAYIYLDGGKQKSLGLFENETDASVAHKKACIKYRGEYAPKEYRKDHP</sequence>
<keyword evidence="5" id="KW-0378">Hydrolase</keyword>
<dbReference type="GO" id="GO:0003700">
    <property type="term" value="F:DNA-binding transcription factor activity"/>
    <property type="evidence" value="ECO:0007669"/>
    <property type="project" value="InterPro"/>
</dbReference>
<evidence type="ECO:0000313" key="5">
    <source>
        <dbReference type="EMBL" id="QNI20417.1"/>
    </source>
</evidence>
<evidence type="ECO:0000256" key="1">
    <source>
        <dbReference type="ARBA" id="ARBA00023015"/>
    </source>
</evidence>
<dbReference type="SUPFAM" id="SSF54171">
    <property type="entry name" value="DNA-binding domain"/>
    <property type="match status" value="1"/>
</dbReference>
<evidence type="ECO:0000313" key="6">
    <source>
        <dbReference type="Proteomes" id="UP000515915"/>
    </source>
</evidence>
<accession>A0A7G8AKH2</accession>
<keyword evidence="5" id="KW-0540">Nuclease</keyword>
<dbReference type="Proteomes" id="UP000515915">
    <property type="component" value="Segment"/>
</dbReference>
<evidence type="ECO:0000256" key="2">
    <source>
        <dbReference type="ARBA" id="ARBA00023125"/>
    </source>
</evidence>
<protein>
    <submittedName>
        <fullName evidence="5">HNH endonuclease</fullName>
    </submittedName>
</protein>
<keyword evidence="1" id="KW-0805">Transcription regulation</keyword>
<dbReference type="SUPFAM" id="SSF54060">
    <property type="entry name" value="His-Me finger endonucleases"/>
    <property type="match status" value="1"/>
</dbReference>
<dbReference type="GO" id="GO:0004519">
    <property type="term" value="F:endonuclease activity"/>
    <property type="evidence" value="ECO:0007669"/>
    <property type="project" value="UniProtKB-KW"/>
</dbReference>
<evidence type="ECO:0000259" key="4">
    <source>
        <dbReference type="PROSITE" id="PS51032"/>
    </source>
</evidence>